<organism evidence="1 2">
    <name type="scientific">Actinophytocola xinjiangensis</name>
    <dbReference type="NCBI Taxonomy" id="485602"/>
    <lineage>
        <taxon>Bacteria</taxon>
        <taxon>Bacillati</taxon>
        <taxon>Actinomycetota</taxon>
        <taxon>Actinomycetes</taxon>
        <taxon>Pseudonocardiales</taxon>
        <taxon>Pseudonocardiaceae</taxon>
    </lineage>
</organism>
<evidence type="ECO:0000313" key="2">
    <source>
        <dbReference type="Proteomes" id="UP000185696"/>
    </source>
</evidence>
<dbReference type="RefSeq" id="WP_075134101.1">
    <property type="nucleotide sequence ID" value="NZ_MSIF01000008.1"/>
</dbReference>
<evidence type="ECO:0000313" key="1">
    <source>
        <dbReference type="EMBL" id="OLF09710.1"/>
    </source>
</evidence>
<gene>
    <name evidence="1" type="ORF">BLA60_18140</name>
</gene>
<dbReference type="AlphaFoldDB" id="A0A7Z0WMH5"/>
<keyword evidence="2" id="KW-1185">Reference proteome</keyword>
<proteinExistence type="predicted"/>
<dbReference type="EMBL" id="MSIF01000008">
    <property type="protein sequence ID" value="OLF09710.1"/>
    <property type="molecule type" value="Genomic_DNA"/>
</dbReference>
<dbReference type="OrthoDB" id="4507101at2"/>
<accession>A0A7Z0WMH5</accession>
<sequence length="350" mass="38428">MVAYHSFGSRRATEAMREVYPRPRPDDPADAAAASAARTRSGWAIAERLFPGRVYDHTCACPLFEKSHLASPEVWVGEFGDTVMCMVPSNAENQRRDRRVGEDRPVRVELVVDMLATLRHVDQVAGTRRFVEVAVGATRGAVLGSARGEPLEFESPFLDGPADAEFPRLEYLTQARRWLFGLSLPPRLVPPAATVVRGYLLAPVGAALPLADGRPVVHLPPPDELAARLAGADMLDEHHGRYVTGGGDWFQLHRLDADRALLVGCDVEDTETFFAAGMAMFGGDDETDLLAGVPKWWGDLLHTRHPGAFTTDDRFDPVNVVFGWDGHRWTKAIGAPDPGLLHHFLDPDDT</sequence>
<protein>
    <submittedName>
        <fullName evidence="1">Uncharacterized protein</fullName>
    </submittedName>
</protein>
<comment type="caution">
    <text evidence="1">The sequence shown here is derived from an EMBL/GenBank/DDBJ whole genome shotgun (WGS) entry which is preliminary data.</text>
</comment>
<reference evidence="1 2" key="1">
    <citation type="submission" date="2016-12" db="EMBL/GenBank/DDBJ databases">
        <title>The draft genome sequence of Actinophytocola xinjiangensis.</title>
        <authorList>
            <person name="Wang W."/>
            <person name="Yuan L."/>
        </authorList>
    </citation>
    <scope>NUCLEOTIDE SEQUENCE [LARGE SCALE GENOMIC DNA]</scope>
    <source>
        <strain evidence="1 2">CGMCC 4.4663</strain>
    </source>
</reference>
<name>A0A7Z0WMH5_9PSEU</name>
<dbReference type="Proteomes" id="UP000185696">
    <property type="component" value="Unassembled WGS sequence"/>
</dbReference>